<keyword evidence="8" id="KW-0548">Nucleotidyltransferase</keyword>
<dbReference type="PROSITE" id="PS51163">
    <property type="entry name" value="YRDC"/>
    <property type="match status" value="1"/>
</dbReference>
<dbReference type="GO" id="GO:0008033">
    <property type="term" value="P:tRNA processing"/>
    <property type="evidence" value="ECO:0007669"/>
    <property type="project" value="UniProtKB-KW"/>
</dbReference>
<dbReference type="Gene3D" id="3.90.870.10">
    <property type="entry name" value="DHBP synthase"/>
    <property type="match status" value="1"/>
</dbReference>
<comment type="catalytic activity">
    <reaction evidence="12">
        <text>L-threonine + hydrogencarbonate + ATP = L-threonylcarbamoyladenylate + diphosphate + H2O</text>
        <dbReference type="Rhea" id="RHEA:36407"/>
        <dbReference type="ChEBI" id="CHEBI:15377"/>
        <dbReference type="ChEBI" id="CHEBI:17544"/>
        <dbReference type="ChEBI" id="CHEBI:30616"/>
        <dbReference type="ChEBI" id="CHEBI:33019"/>
        <dbReference type="ChEBI" id="CHEBI:57926"/>
        <dbReference type="ChEBI" id="CHEBI:73682"/>
        <dbReference type="EC" id="2.7.7.87"/>
    </reaction>
</comment>
<dbReference type="GO" id="GO:0005737">
    <property type="term" value="C:cytoplasm"/>
    <property type="evidence" value="ECO:0007669"/>
    <property type="project" value="UniProtKB-SubCell"/>
</dbReference>
<dbReference type="Pfam" id="PF01300">
    <property type="entry name" value="Sua5_yciO_yrdC"/>
    <property type="match status" value="1"/>
</dbReference>
<keyword evidence="5" id="KW-0963">Cytoplasm</keyword>
<accession>A0A6J6E3S9</accession>
<dbReference type="NCBIfam" id="TIGR00057">
    <property type="entry name" value="L-threonylcarbamoyladenylate synthase"/>
    <property type="match status" value="1"/>
</dbReference>
<evidence type="ECO:0000313" key="14">
    <source>
        <dbReference type="EMBL" id="CAB4571170.1"/>
    </source>
</evidence>
<dbReference type="AlphaFoldDB" id="A0A6J6E3S9"/>
<dbReference type="SUPFAM" id="SSF55821">
    <property type="entry name" value="YrdC/RibB"/>
    <property type="match status" value="1"/>
</dbReference>
<evidence type="ECO:0000256" key="11">
    <source>
        <dbReference type="ARBA" id="ARBA00029774"/>
    </source>
</evidence>
<dbReference type="FunFam" id="3.90.870.10:FF:000009">
    <property type="entry name" value="Threonylcarbamoyl-AMP synthase, putative"/>
    <property type="match status" value="1"/>
</dbReference>
<dbReference type="PANTHER" id="PTHR17490:SF16">
    <property type="entry name" value="THREONYLCARBAMOYL-AMP SYNTHASE"/>
    <property type="match status" value="1"/>
</dbReference>
<evidence type="ECO:0000256" key="5">
    <source>
        <dbReference type="ARBA" id="ARBA00022490"/>
    </source>
</evidence>
<name>A0A6J6E3S9_9ZZZZ</name>
<dbReference type="InterPro" id="IPR010923">
    <property type="entry name" value="T(6)A37_SUA5"/>
</dbReference>
<evidence type="ECO:0000256" key="8">
    <source>
        <dbReference type="ARBA" id="ARBA00022695"/>
    </source>
</evidence>
<gene>
    <name evidence="14" type="ORF">UFOPK1740_00246</name>
</gene>
<dbReference type="GO" id="GO:0061710">
    <property type="term" value="F:L-threonylcarbamoyladenylate synthase"/>
    <property type="evidence" value="ECO:0007669"/>
    <property type="project" value="UniProtKB-EC"/>
</dbReference>
<dbReference type="PANTHER" id="PTHR17490">
    <property type="entry name" value="SUA5"/>
    <property type="match status" value="1"/>
</dbReference>
<keyword evidence="7" id="KW-0819">tRNA processing</keyword>
<evidence type="ECO:0000256" key="2">
    <source>
        <dbReference type="ARBA" id="ARBA00007663"/>
    </source>
</evidence>
<organism evidence="14">
    <name type="scientific">freshwater metagenome</name>
    <dbReference type="NCBI Taxonomy" id="449393"/>
    <lineage>
        <taxon>unclassified sequences</taxon>
        <taxon>metagenomes</taxon>
        <taxon>ecological metagenomes</taxon>
    </lineage>
</organism>
<dbReference type="GO" id="GO:0003725">
    <property type="term" value="F:double-stranded RNA binding"/>
    <property type="evidence" value="ECO:0007669"/>
    <property type="project" value="InterPro"/>
</dbReference>
<evidence type="ECO:0000256" key="12">
    <source>
        <dbReference type="ARBA" id="ARBA00048366"/>
    </source>
</evidence>
<sequence length="310" mass="33553">MYKVKEAAQKLKNGSLVAFPTETVYGLGADATNQESVARIFEIKNRPKNHPLIVHLSSINQLPDWALEIPKYANELANALWPGPMTLILKRNLIAKDFVTGGQETIGIRIPNHVIALSLLEEFRKIGSGAIAAPSANKFGKVSPTTFEHVKSEIGKDLSQDDLILDGGSSLVGIESTIIDCTGPTPKVLRPGAITDKMIEDVTGMQLSKQASNIRVSGSFSSHYAPSAKVALDVEAQQGDGFIALAQFETPHGVTRLISPNTIEEFAQELYSAFHIADQMNLQRIVVIPPHGDDLALAIRDRLLKASNGE</sequence>
<dbReference type="InterPro" id="IPR050156">
    <property type="entry name" value="TC-AMP_synthase_SUA5"/>
</dbReference>
<evidence type="ECO:0000256" key="1">
    <source>
        <dbReference type="ARBA" id="ARBA00004496"/>
    </source>
</evidence>
<dbReference type="Gene3D" id="3.40.50.11030">
    <property type="entry name" value="Threonylcarbamoyl-AMP synthase, C-terminal domain"/>
    <property type="match status" value="1"/>
</dbReference>
<proteinExistence type="inferred from homology"/>
<dbReference type="InterPro" id="IPR005145">
    <property type="entry name" value="Sua5_C"/>
</dbReference>
<evidence type="ECO:0000256" key="9">
    <source>
        <dbReference type="ARBA" id="ARBA00022741"/>
    </source>
</evidence>
<dbReference type="GO" id="GO:0000049">
    <property type="term" value="F:tRNA binding"/>
    <property type="evidence" value="ECO:0007669"/>
    <property type="project" value="TreeGrafter"/>
</dbReference>
<dbReference type="GO" id="GO:0006450">
    <property type="term" value="P:regulation of translational fidelity"/>
    <property type="evidence" value="ECO:0007669"/>
    <property type="project" value="TreeGrafter"/>
</dbReference>
<feature type="domain" description="YrdC-like" evidence="13">
    <location>
        <begin position="1"/>
        <end position="194"/>
    </location>
</feature>
<dbReference type="Pfam" id="PF03481">
    <property type="entry name" value="Sua5_C"/>
    <property type="match status" value="1"/>
</dbReference>
<dbReference type="GO" id="GO:0005524">
    <property type="term" value="F:ATP binding"/>
    <property type="evidence" value="ECO:0007669"/>
    <property type="project" value="UniProtKB-KW"/>
</dbReference>
<evidence type="ECO:0000259" key="13">
    <source>
        <dbReference type="PROSITE" id="PS51163"/>
    </source>
</evidence>
<dbReference type="PIRSF" id="PIRSF004930">
    <property type="entry name" value="Tln_factor_SUA5"/>
    <property type="match status" value="1"/>
</dbReference>
<evidence type="ECO:0000256" key="3">
    <source>
        <dbReference type="ARBA" id="ARBA00012584"/>
    </source>
</evidence>
<dbReference type="InterPro" id="IPR038385">
    <property type="entry name" value="Sua5/YwlC_C"/>
</dbReference>
<comment type="similarity">
    <text evidence="2">Belongs to the SUA5 family.</text>
</comment>
<evidence type="ECO:0000256" key="7">
    <source>
        <dbReference type="ARBA" id="ARBA00022694"/>
    </source>
</evidence>
<keyword evidence="10" id="KW-0067">ATP-binding</keyword>
<dbReference type="EMBL" id="CAEZTU010000006">
    <property type="protein sequence ID" value="CAB4571170.1"/>
    <property type="molecule type" value="Genomic_DNA"/>
</dbReference>
<keyword evidence="6" id="KW-0808">Transferase</keyword>
<keyword evidence="9" id="KW-0547">Nucleotide-binding</keyword>
<protein>
    <recommendedName>
        <fullName evidence="4">Threonylcarbamoyl-AMP synthase</fullName>
        <ecNumber evidence="3">2.7.7.87</ecNumber>
    </recommendedName>
    <alternativeName>
        <fullName evidence="11">L-threonylcarbamoyladenylate synthase</fullName>
    </alternativeName>
</protein>
<comment type="subcellular location">
    <subcellularLocation>
        <location evidence="1">Cytoplasm</location>
    </subcellularLocation>
</comment>
<dbReference type="InterPro" id="IPR017945">
    <property type="entry name" value="DHBP_synth_RibB-like_a/b_dom"/>
</dbReference>
<dbReference type="EC" id="2.7.7.87" evidence="3"/>
<evidence type="ECO:0000256" key="6">
    <source>
        <dbReference type="ARBA" id="ARBA00022679"/>
    </source>
</evidence>
<evidence type="ECO:0000256" key="4">
    <source>
        <dbReference type="ARBA" id="ARBA00015492"/>
    </source>
</evidence>
<dbReference type="InterPro" id="IPR006070">
    <property type="entry name" value="Sua5-like_dom"/>
</dbReference>
<reference evidence="14" key="1">
    <citation type="submission" date="2020-05" db="EMBL/GenBank/DDBJ databases">
        <authorList>
            <person name="Chiriac C."/>
            <person name="Salcher M."/>
            <person name="Ghai R."/>
            <person name="Kavagutti S V."/>
        </authorList>
    </citation>
    <scope>NUCLEOTIDE SEQUENCE</scope>
</reference>
<evidence type="ECO:0000256" key="10">
    <source>
        <dbReference type="ARBA" id="ARBA00022840"/>
    </source>
</evidence>